<sequence>MAGLLRALTGFFRRPAPTPSELVFEYSPNADGRPDPGEIVWTWVPYEENDGRGKDRPVLLIARRRRGRMLVGLMLTSKDHGRTARRDGRHWLDIGSGPWDRQSRPSEVRLDRLIEVDPRAVRRRHTALDRARFDRVVEAVRALHASP</sequence>
<dbReference type="RefSeq" id="WP_398275914.1">
    <property type="nucleotide sequence ID" value="NZ_JBITLV010000001.1"/>
</dbReference>
<dbReference type="EC" id="3.1.-.-" evidence="1"/>
<protein>
    <submittedName>
        <fullName evidence="1">Type II toxin-antitoxin system PemK/MazF family toxin</fullName>
        <ecNumber evidence="1">3.1.-.-</ecNumber>
    </submittedName>
</protein>
<dbReference type="InterPro" id="IPR003477">
    <property type="entry name" value="PemK-like"/>
</dbReference>
<evidence type="ECO:0000313" key="1">
    <source>
        <dbReference type="EMBL" id="MFI7586375.1"/>
    </source>
</evidence>
<dbReference type="EMBL" id="JBITLV010000001">
    <property type="protein sequence ID" value="MFI7586375.1"/>
    <property type="molecule type" value="Genomic_DNA"/>
</dbReference>
<dbReference type="SUPFAM" id="SSF50118">
    <property type="entry name" value="Cell growth inhibitor/plasmid maintenance toxic component"/>
    <property type="match status" value="1"/>
</dbReference>
<reference evidence="1 2" key="1">
    <citation type="submission" date="2024-10" db="EMBL/GenBank/DDBJ databases">
        <title>The Natural Products Discovery Center: Release of the First 8490 Sequenced Strains for Exploring Actinobacteria Biosynthetic Diversity.</title>
        <authorList>
            <person name="Kalkreuter E."/>
            <person name="Kautsar S.A."/>
            <person name="Yang D."/>
            <person name="Bader C.D."/>
            <person name="Teijaro C.N."/>
            <person name="Fluegel L."/>
            <person name="Davis C.M."/>
            <person name="Simpson J.R."/>
            <person name="Lauterbach L."/>
            <person name="Steele A.D."/>
            <person name="Gui C."/>
            <person name="Meng S."/>
            <person name="Li G."/>
            <person name="Viehrig K."/>
            <person name="Ye F."/>
            <person name="Su P."/>
            <person name="Kiefer A.F."/>
            <person name="Nichols A."/>
            <person name="Cepeda A.J."/>
            <person name="Yan W."/>
            <person name="Fan B."/>
            <person name="Jiang Y."/>
            <person name="Adhikari A."/>
            <person name="Zheng C.-J."/>
            <person name="Schuster L."/>
            <person name="Cowan T.M."/>
            <person name="Smanski M.J."/>
            <person name="Chevrette M.G."/>
            <person name="De Carvalho L.P.S."/>
            <person name="Shen B."/>
        </authorList>
    </citation>
    <scope>NUCLEOTIDE SEQUENCE [LARGE SCALE GENOMIC DNA]</scope>
    <source>
        <strain evidence="1 2">NPDC049639</strain>
    </source>
</reference>
<evidence type="ECO:0000313" key="2">
    <source>
        <dbReference type="Proteomes" id="UP001612915"/>
    </source>
</evidence>
<keyword evidence="1" id="KW-0378">Hydrolase</keyword>
<comment type="caution">
    <text evidence="1">The sequence shown here is derived from an EMBL/GenBank/DDBJ whole genome shotgun (WGS) entry which is preliminary data.</text>
</comment>
<gene>
    <name evidence="1" type="ORF">ACIB24_04810</name>
</gene>
<dbReference type="Pfam" id="PF02452">
    <property type="entry name" value="PemK_toxin"/>
    <property type="match status" value="1"/>
</dbReference>
<organism evidence="1 2">
    <name type="scientific">Spongisporangium articulatum</name>
    <dbReference type="NCBI Taxonomy" id="3362603"/>
    <lineage>
        <taxon>Bacteria</taxon>
        <taxon>Bacillati</taxon>
        <taxon>Actinomycetota</taxon>
        <taxon>Actinomycetes</taxon>
        <taxon>Kineosporiales</taxon>
        <taxon>Kineosporiaceae</taxon>
        <taxon>Spongisporangium</taxon>
    </lineage>
</organism>
<dbReference type="GO" id="GO:0016787">
    <property type="term" value="F:hydrolase activity"/>
    <property type="evidence" value="ECO:0007669"/>
    <property type="project" value="UniProtKB-KW"/>
</dbReference>
<keyword evidence="2" id="KW-1185">Reference proteome</keyword>
<proteinExistence type="predicted"/>
<accession>A0ABW8AJ20</accession>
<dbReference type="Proteomes" id="UP001612915">
    <property type="component" value="Unassembled WGS sequence"/>
</dbReference>
<name>A0ABW8AJ20_9ACTN</name>